<evidence type="ECO:0000313" key="2">
    <source>
        <dbReference type="Proteomes" id="UP000070373"/>
    </source>
</evidence>
<dbReference type="Proteomes" id="UP000070373">
    <property type="component" value="Unassembled WGS sequence"/>
</dbReference>
<dbReference type="AlphaFoldDB" id="A0A133UDY4"/>
<gene>
    <name evidence="1" type="ORF">AKJ64_03310</name>
</gene>
<organism evidence="1 2">
    <name type="scientific">candidate division MSBL1 archaeon SCGC-AAA259E17</name>
    <dbReference type="NCBI Taxonomy" id="1698263"/>
    <lineage>
        <taxon>Archaea</taxon>
        <taxon>Methanobacteriati</taxon>
        <taxon>Methanobacteriota</taxon>
        <taxon>candidate division MSBL1</taxon>
    </lineage>
</organism>
<comment type="caution">
    <text evidence="1">The sequence shown here is derived from an EMBL/GenBank/DDBJ whole genome shotgun (WGS) entry which is preliminary data.</text>
</comment>
<evidence type="ECO:0000313" key="1">
    <source>
        <dbReference type="EMBL" id="KXA92384.1"/>
    </source>
</evidence>
<reference evidence="1 2" key="1">
    <citation type="journal article" date="2016" name="Sci. Rep.">
        <title>Metabolic traits of an uncultured archaeal lineage -MSBL1- from brine pools of the Red Sea.</title>
        <authorList>
            <person name="Mwirichia R."/>
            <person name="Alam I."/>
            <person name="Rashid M."/>
            <person name="Vinu M."/>
            <person name="Ba-Alawi W."/>
            <person name="Anthony Kamau A."/>
            <person name="Kamanda Ngugi D."/>
            <person name="Goker M."/>
            <person name="Klenk H.P."/>
            <person name="Bajic V."/>
            <person name="Stingl U."/>
        </authorList>
    </citation>
    <scope>NUCLEOTIDE SEQUENCE [LARGE SCALE GENOMIC DNA]</scope>
    <source>
        <strain evidence="1">SCGC-AAA259E17</strain>
    </source>
</reference>
<proteinExistence type="predicted"/>
<protein>
    <submittedName>
        <fullName evidence="1">Uncharacterized protein</fullName>
    </submittedName>
</protein>
<name>A0A133UDY4_9EURY</name>
<accession>A0A133UDY4</accession>
<sequence>MEIYRRDICRLTYFNPDSETFEAISPFSQVRPEILCVTPPNFKFLFFSSAGQFGAFWRKLESQGGGLKKGTFISTGNGKEEF</sequence>
<keyword evidence="2" id="KW-1185">Reference proteome</keyword>
<dbReference type="EMBL" id="LHXN01000056">
    <property type="protein sequence ID" value="KXA92384.1"/>
    <property type="molecule type" value="Genomic_DNA"/>
</dbReference>